<feature type="region of interest" description="Disordered" evidence="1">
    <location>
        <begin position="482"/>
        <end position="519"/>
    </location>
</feature>
<reference evidence="2 3" key="1">
    <citation type="submission" date="2024-03" db="EMBL/GenBank/DDBJ databases">
        <title>Draft genome sequence of Klenkia terrae.</title>
        <authorList>
            <person name="Duangmal K."/>
            <person name="Chantavorakit T."/>
        </authorList>
    </citation>
    <scope>NUCLEOTIDE SEQUENCE [LARGE SCALE GENOMIC DNA]</scope>
    <source>
        <strain evidence="2 3">JCM 17786</strain>
    </source>
</reference>
<name>A0ABU8E626_9ACTN</name>
<proteinExistence type="predicted"/>
<feature type="compositionally biased region" description="Basic and acidic residues" evidence="1">
    <location>
        <begin position="490"/>
        <end position="510"/>
    </location>
</feature>
<feature type="compositionally biased region" description="Basic and acidic residues" evidence="1">
    <location>
        <begin position="800"/>
        <end position="817"/>
    </location>
</feature>
<feature type="region of interest" description="Disordered" evidence="1">
    <location>
        <begin position="797"/>
        <end position="820"/>
    </location>
</feature>
<dbReference type="Proteomes" id="UP001373496">
    <property type="component" value="Unassembled WGS sequence"/>
</dbReference>
<dbReference type="RefSeq" id="WP_336392326.1">
    <property type="nucleotide sequence ID" value="NZ_JBAPLV010000011.1"/>
</dbReference>
<sequence length="1350" mass="145220">MTARWRLTRAGIQNVWHYLDTEFVLTGGRMVLRGTNGSGKSRALELLLPFLLDADRRRMDSSGSAAVNLDRLMRVGDPGTTNRVGYLWLELAHGDGLTEPDGHLTLGAHLRWSANTGTVAVSWFVTELRVGHGLRLIDADRHPLRREDLNQLLGPNVLTSSADTHRERVRERVFGLVDAQAAERFDGLTQLLHTLRSPDVGNRIDEGRLPALLSDALPPLSQATLDAAGAKLDEISETRALQDRLERSVADLETFLAAYRRYAQGELGAATGQARAAVRELGRAEKHDASARAALTAAESEDAQAEARLTQCREQLTEVQATLVGLQQSADRQDLLERARTVTAHRATAVQAAGRAADARGAEHTAADRLARTARDAVVAAGRTGEHLAALAERAAAAGVPDPLPGEVAARLVEVPGLVEAVRTRPDVDAEPVGRPALTDVDLGGADLEAWRAGAGVVRQAARDRRQQLDSRWTEQRRLARAEGAVVQAERSRDEAAGREHEAGQRRDAAIETETTSRTSLREEWTAWMSSPGTVAHLGEVDWSATPVGAWLADGPDRPDDLDALDVAAADAAAAGVELRQTEAAELRGQERDRRARAVDLEREQAQLLAAHDPEPGRPGWTGPVDGVPLWRSVDFRDGVTADQQAGVEAALLASGLLTAVVRADGAAADGELVVDAGGPTASRALSAVLVPDPDGGLPAEQVTAVLARIGWGDRSGSCWVDADGSFRLGPLTGRHTAPHARHIGTTARARHRAEELARVTAELARIADEVSDLRARRAEVARVVEAVRAHVRTAPRTTAVRDARTRRDAAEADLGREAATTQRLTRTAAEQRARWNTEQGRHAELCGRLGMPADEQLLATARERAGQTASEAEAVAVALGDLVRALQRVGVERSTADDDRARRVSAEAAAERDRERWHVAATELAAAELASGLDVEAARAELRAAEEAVTSAGIALRDADRARLTSVGALTRAQAAAETAAAATAQARETAGSADDRLRRRAELPGLAEAAGIVGLPTAGSLVDVLTSGLPHPVPEPDPDAYLKALLKLENHRDPGDYDLLTSVADGVNLVEIGEAAGRRTLPAAVAELVRRRDLGRSALTEKEQRIFTTFVLGSVADELRHQLQWSRQQVERMNARLSGIRTSHGIGVEIRWPLADDVAGSAARIEELVLQRSSARSTDTTAELTTLLRARVEEELRSDPAQGYATALRAALDHRSWHTVEVFILGPGPGERRKITRRARLSQGETRVVSYLALFAAADAFFTGLPDPEALRLILLDDAFAKVDERTIGELMAQLVRLDLDFVMTGHALWGFGPGVPSLDVYEVRRAEGTAAITTRVHWDGTTRHVFS</sequence>
<dbReference type="EMBL" id="JBAPLV010000011">
    <property type="protein sequence ID" value="MEI4279092.1"/>
    <property type="molecule type" value="Genomic_DNA"/>
</dbReference>
<dbReference type="Pfam" id="PF13558">
    <property type="entry name" value="SbcC_Walker_B"/>
    <property type="match status" value="1"/>
</dbReference>
<gene>
    <name evidence="2" type="ORF">UXQ13_11515</name>
</gene>
<evidence type="ECO:0000313" key="3">
    <source>
        <dbReference type="Proteomes" id="UP001373496"/>
    </source>
</evidence>
<dbReference type="InterPro" id="IPR027417">
    <property type="entry name" value="P-loop_NTPase"/>
</dbReference>
<accession>A0ABU8E626</accession>
<keyword evidence="3" id="KW-1185">Reference proteome</keyword>
<dbReference type="SUPFAM" id="SSF52540">
    <property type="entry name" value="P-loop containing nucleoside triphosphate hydrolases"/>
    <property type="match status" value="1"/>
</dbReference>
<protein>
    <submittedName>
        <fullName evidence="2">SbcC/MukB-like Walker B domain-containing protein</fullName>
    </submittedName>
</protein>
<evidence type="ECO:0000313" key="2">
    <source>
        <dbReference type="EMBL" id="MEI4279092.1"/>
    </source>
</evidence>
<organism evidence="2 3">
    <name type="scientific">Klenkia terrae</name>
    <dbReference type="NCBI Taxonomy" id="1052259"/>
    <lineage>
        <taxon>Bacteria</taxon>
        <taxon>Bacillati</taxon>
        <taxon>Actinomycetota</taxon>
        <taxon>Actinomycetes</taxon>
        <taxon>Geodermatophilales</taxon>
        <taxon>Geodermatophilaceae</taxon>
        <taxon>Klenkia</taxon>
    </lineage>
</organism>
<evidence type="ECO:0000256" key="1">
    <source>
        <dbReference type="SAM" id="MobiDB-lite"/>
    </source>
</evidence>
<comment type="caution">
    <text evidence="2">The sequence shown here is derived from an EMBL/GenBank/DDBJ whole genome shotgun (WGS) entry which is preliminary data.</text>
</comment>